<protein>
    <submittedName>
        <fullName evidence="2">Uncharacterized protein</fullName>
    </submittedName>
</protein>
<accession>A0A382YN77</accession>
<organism evidence="2">
    <name type="scientific">marine metagenome</name>
    <dbReference type="NCBI Taxonomy" id="408172"/>
    <lineage>
        <taxon>unclassified sequences</taxon>
        <taxon>metagenomes</taxon>
        <taxon>ecological metagenomes</taxon>
    </lineage>
</organism>
<sequence>MDPSGGGVSKAAGELLKEMQQAQQELQQMQEQQEPSGANFQSTMEAQQTQSAQQVQDVKPVEATAKSQNVLMQAQINSATPAPSTTAVGGTAAAERSQMVEIIEQLAGGQDKMSNIMNLALSGKKFSSTELLGMQAGIYRFSQELEITSKVVE</sequence>
<feature type="non-terminal residue" evidence="2">
    <location>
        <position position="153"/>
    </location>
</feature>
<evidence type="ECO:0000313" key="2">
    <source>
        <dbReference type="EMBL" id="SVD84285.1"/>
    </source>
</evidence>
<feature type="region of interest" description="Disordered" evidence="1">
    <location>
        <begin position="1"/>
        <end position="59"/>
    </location>
</feature>
<reference evidence="2" key="1">
    <citation type="submission" date="2018-05" db="EMBL/GenBank/DDBJ databases">
        <authorList>
            <person name="Lanie J.A."/>
            <person name="Ng W.-L."/>
            <person name="Kazmierczak K.M."/>
            <person name="Andrzejewski T.M."/>
            <person name="Davidsen T.M."/>
            <person name="Wayne K.J."/>
            <person name="Tettelin H."/>
            <person name="Glass J.I."/>
            <person name="Rusch D."/>
            <person name="Podicherti R."/>
            <person name="Tsui H.-C.T."/>
            <person name="Winkler M.E."/>
        </authorList>
    </citation>
    <scope>NUCLEOTIDE SEQUENCE</scope>
</reference>
<name>A0A382YN77_9ZZZZ</name>
<proteinExistence type="predicted"/>
<evidence type="ECO:0000256" key="1">
    <source>
        <dbReference type="SAM" id="MobiDB-lite"/>
    </source>
</evidence>
<gene>
    <name evidence="2" type="ORF">METZ01_LOCUS437139</name>
</gene>
<feature type="compositionally biased region" description="Low complexity" evidence="1">
    <location>
        <begin position="41"/>
        <end position="56"/>
    </location>
</feature>
<dbReference type="EMBL" id="UINC01176922">
    <property type="protein sequence ID" value="SVD84285.1"/>
    <property type="molecule type" value="Genomic_DNA"/>
</dbReference>
<feature type="compositionally biased region" description="Low complexity" evidence="1">
    <location>
        <begin position="18"/>
        <end position="34"/>
    </location>
</feature>
<dbReference type="AlphaFoldDB" id="A0A382YN77"/>